<accession>A0A4E0Q7I5</accession>
<name>A0A4E0Q7I5_9EURY</name>
<organism evidence="1 2">
    <name type="scientific">Methanolobus halotolerans</name>
    <dbReference type="NCBI Taxonomy" id="2052935"/>
    <lineage>
        <taxon>Archaea</taxon>
        <taxon>Methanobacteriati</taxon>
        <taxon>Methanobacteriota</taxon>
        <taxon>Stenosarchaea group</taxon>
        <taxon>Methanomicrobia</taxon>
        <taxon>Methanosarcinales</taxon>
        <taxon>Methanosarcinaceae</taxon>
        <taxon>Methanolobus</taxon>
    </lineage>
</organism>
<reference evidence="1 2" key="1">
    <citation type="submission" date="2017-11" db="EMBL/GenBank/DDBJ databases">
        <title>Isolation and Characterization of Methanogenic Archaea from Saline Meromictic Lake at Siberia.</title>
        <authorList>
            <person name="Shen Y."/>
            <person name="Huang H.-H."/>
            <person name="Lai M.-C."/>
            <person name="Chen S.-C."/>
        </authorList>
    </citation>
    <scope>NUCLEOTIDE SEQUENCE [LARGE SCALE GENOMIC DNA]</scope>
    <source>
        <strain evidence="1 2">SY-01</strain>
    </source>
</reference>
<gene>
    <name evidence="1" type="ORF">CUN85_03980</name>
</gene>
<evidence type="ECO:0000313" key="2">
    <source>
        <dbReference type="Proteomes" id="UP000297295"/>
    </source>
</evidence>
<dbReference type="InterPro" id="IPR014958">
    <property type="entry name" value="DGC"/>
</dbReference>
<dbReference type="Pfam" id="PF08859">
    <property type="entry name" value="DGC"/>
    <property type="match status" value="1"/>
</dbReference>
<evidence type="ECO:0000313" key="1">
    <source>
        <dbReference type="EMBL" id="TGC10753.1"/>
    </source>
</evidence>
<dbReference type="Proteomes" id="UP000297295">
    <property type="component" value="Unassembled WGS sequence"/>
</dbReference>
<dbReference type="EMBL" id="PGGK01000003">
    <property type="protein sequence ID" value="TGC10753.1"/>
    <property type="molecule type" value="Genomic_DNA"/>
</dbReference>
<comment type="caution">
    <text evidence="1">The sequence shown here is derived from an EMBL/GenBank/DDBJ whole genome shotgun (WGS) entry which is preliminary data.</text>
</comment>
<sequence>MTEGVKCACEAAIIGLYACAGGSNVGQMANKVAVELTKQGKGKIMCTVGIGGNVQGIIKSAEGTDEIIAIDGCPLLCAKKSLELAGFTVDKSIVITELGMKKSGSLDLQENDVKEIMAKMEDALAD</sequence>
<proteinExistence type="predicted"/>
<dbReference type="AlphaFoldDB" id="A0A4E0Q7I5"/>
<dbReference type="PIRSF" id="PIRSF037181">
    <property type="entry name" value="DGC"/>
    <property type="match status" value="1"/>
</dbReference>
<dbReference type="OrthoDB" id="371695at2157"/>
<protein>
    <submittedName>
        <fullName evidence="1">Zinc-binding protein</fullName>
    </submittedName>
</protein>
<keyword evidence="2" id="KW-1185">Reference proteome</keyword>